<feature type="domain" description="Peptidase M13 C-terminal" evidence="9">
    <location>
        <begin position="515"/>
        <end position="714"/>
    </location>
</feature>
<evidence type="ECO:0000256" key="3">
    <source>
        <dbReference type="ARBA" id="ARBA00022670"/>
    </source>
</evidence>
<dbReference type="PANTHER" id="PTHR11733">
    <property type="entry name" value="ZINC METALLOPROTEASE FAMILY M13 NEPRILYSIN-RELATED"/>
    <property type="match status" value="1"/>
</dbReference>
<sequence>MASSISSKDPPKCPCCSNPWQAATGDFFAKLCQACEETTPSSSSTVGGLSRANMDFDVHPRDNFFLYANGNWMKNNPIPAGYPSWNSFMTLRLKSQEDCKTILTDLENKLNNAAGGEDGGGGVSEEERKVATFYKAAMDEATIEQLGVKPLLPLLELCDKTANCRDDKVSFAECVGTMALKYGIRPFFSIDAGPDKKNSEHSIAQISQGGIRLPDKDYYFDEDKEEQRVAYKKTMALLLSLLEEDSTSVEDEALLATVERVYELEKNLAEAHMSKTENRDPHDTYNKMTIEDVTKNGDGGFDFGSYFQAATGKTVDDIGEVNLRNVKALKRVAEVASTADAETLCAYFRWLAVSSCAPYLSSPFVSAHFEFYEKVLQGTQEIKERWKRAMEWTESALGEALGKLYCAKFFDEASKGRALAIVEQVRQALEDRLKEVEWMKSEETRNNALRKMQKFGVKIGYPDKWLDYSTLSIGENDYFLTMVFAAREFENREDVKDMNAPTDKAKWFMTPQTVNAYYHPNLNEIVFPAAILQHPFFDKDADDAVNFGSMGAVIGHEMTHGFDDKGRKFDHSGNMVDWWTEEDGQEYEKRVEVMVKQANEYEVHGQAVKGKLTSGENIADLGGLRLALRGLINTQGYDPTTLIDGFTPVQRFFLSWAQCWRQNITKERALQLLTIDPHGPNELRCNGPLSNMAEFHEAFSVTANDPMYKDVEARVDIW</sequence>
<evidence type="ECO:0000256" key="2">
    <source>
        <dbReference type="ARBA" id="ARBA00007357"/>
    </source>
</evidence>
<dbReference type="Gene3D" id="3.40.390.10">
    <property type="entry name" value="Collagenase (Catalytic Domain)"/>
    <property type="match status" value="1"/>
</dbReference>
<evidence type="ECO:0000259" key="9">
    <source>
        <dbReference type="Pfam" id="PF01431"/>
    </source>
</evidence>
<dbReference type="PRINTS" id="PR00786">
    <property type="entry name" value="NEPRILYSIN"/>
</dbReference>
<dbReference type="EMBL" id="JALLBG020000168">
    <property type="protein sequence ID" value="KAL3760961.1"/>
    <property type="molecule type" value="Genomic_DNA"/>
</dbReference>
<dbReference type="GO" id="GO:0046872">
    <property type="term" value="F:metal ion binding"/>
    <property type="evidence" value="ECO:0007669"/>
    <property type="project" value="UniProtKB-KW"/>
</dbReference>
<keyword evidence="3" id="KW-0645">Protease</keyword>
<dbReference type="Pfam" id="PF05649">
    <property type="entry name" value="Peptidase_M13_N"/>
    <property type="match status" value="1"/>
</dbReference>
<dbReference type="GO" id="GO:0008237">
    <property type="term" value="F:metallopeptidase activity"/>
    <property type="evidence" value="ECO:0007669"/>
    <property type="project" value="UniProtKB-KW"/>
</dbReference>
<keyword evidence="5" id="KW-0378">Hydrolase</keyword>
<comment type="similarity">
    <text evidence="2">Belongs to the peptidase M13 family.</text>
</comment>
<dbReference type="Pfam" id="PF01431">
    <property type="entry name" value="Peptidase_M13"/>
    <property type="match status" value="1"/>
</dbReference>
<evidence type="ECO:0000259" key="10">
    <source>
        <dbReference type="Pfam" id="PF05649"/>
    </source>
</evidence>
<evidence type="ECO:0000256" key="5">
    <source>
        <dbReference type="ARBA" id="ARBA00022801"/>
    </source>
</evidence>
<feature type="coiled-coil region" evidence="8">
    <location>
        <begin position="419"/>
        <end position="446"/>
    </location>
</feature>
<dbReference type="SUPFAM" id="SSF55486">
    <property type="entry name" value="Metalloproteases ('zincins'), catalytic domain"/>
    <property type="match status" value="1"/>
</dbReference>
<dbReference type="PANTHER" id="PTHR11733:SF167">
    <property type="entry name" value="FI17812P1-RELATED"/>
    <property type="match status" value="1"/>
</dbReference>
<protein>
    <submittedName>
        <fullName evidence="11">Uncharacterized protein</fullName>
    </submittedName>
</protein>
<keyword evidence="4" id="KW-0479">Metal-binding</keyword>
<keyword evidence="7" id="KW-0482">Metalloprotease</keyword>
<dbReference type="CDD" id="cd08662">
    <property type="entry name" value="M13"/>
    <property type="match status" value="1"/>
</dbReference>
<keyword evidence="8" id="KW-0175">Coiled coil</keyword>
<dbReference type="Proteomes" id="UP001530293">
    <property type="component" value="Unassembled WGS sequence"/>
</dbReference>
<evidence type="ECO:0000256" key="4">
    <source>
        <dbReference type="ARBA" id="ARBA00022723"/>
    </source>
</evidence>
<evidence type="ECO:0000313" key="12">
    <source>
        <dbReference type="Proteomes" id="UP001530293"/>
    </source>
</evidence>
<proteinExistence type="inferred from homology"/>
<dbReference type="InterPro" id="IPR042089">
    <property type="entry name" value="Peptidase_M13_dom_2"/>
</dbReference>
<reference evidence="11 12" key="1">
    <citation type="submission" date="2024-10" db="EMBL/GenBank/DDBJ databases">
        <title>Updated reference genomes for cyclostephanoid diatoms.</title>
        <authorList>
            <person name="Roberts W.R."/>
            <person name="Alverson A.J."/>
        </authorList>
    </citation>
    <scope>NUCLEOTIDE SEQUENCE [LARGE SCALE GENOMIC DNA]</scope>
    <source>
        <strain evidence="11 12">AJA232-27</strain>
    </source>
</reference>
<evidence type="ECO:0000256" key="8">
    <source>
        <dbReference type="SAM" id="Coils"/>
    </source>
</evidence>
<evidence type="ECO:0000256" key="6">
    <source>
        <dbReference type="ARBA" id="ARBA00022833"/>
    </source>
</evidence>
<dbReference type="PROSITE" id="PS51885">
    <property type="entry name" value="NEPRILYSIN"/>
    <property type="match status" value="1"/>
</dbReference>
<keyword evidence="6" id="KW-0862">Zinc</keyword>
<evidence type="ECO:0000256" key="7">
    <source>
        <dbReference type="ARBA" id="ARBA00023049"/>
    </source>
</evidence>
<accession>A0ABD3MDV2</accession>
<comment type="cofactor">
    <cofactor evidence="1">
        <name>Zn(2+)</name>
        <dbReference type="ChEBI" id="CHEBI:29105"/>
    </cofactor>
</comment>
<dbReference type="Gene3D" id="1.10.1380.10">
    <property type="entry name" value="Neutral endopeptidase , domain2"/>
    <property type="match status" value="1"/>
</dbReference>
<gene>
    <name evidence="11" type="ORF">ACHAWU_009640</name>
</gene>
<name>A0ABD3MDV2_9STRA</name>
<keyword evidence="12" id="KW-1185">Reference proteome</keyword>
<evidence type="ECO:0000313" key="11">
    <source>
        <dbReference type="EMBL" id="KAL3760961.1"/>
    </source>
</evidence>
<dbReference type="InterPro" id="IPR024079">
    <property type="entry name" value="MetalloPept_cat_dom_sf"/>
</dbReference>
<dbReference type="GO" id="GO:0006508">
    <property type="term" value="P:proteolysis"/>
    <property type="evidence" value="ECO:0007669"/>
    <property type="project" value="UniProtKB-KW"/>
</dbReference>
<dbReference type="AlphaFoldDB" id="A0ABD3MDV2"/>
<dbReference type="InterPro" id="IPR018497">
    <property type="entry name" value="Peptidase_M13_C"/>
</dbReference>
<dbReference type="InterPro" id="IPR008753">
    <property type="entry name" value="Peptidase_M13_N"/>
</dbReference>
<dbReference type="InterPro" id="IPR000718">
    <property type="entry name" value="Peptidase_M13"/>
</dbReference>
<feature type="domain" description="Peptidase M13 N-terminal" evidence="10">
    <location>
        <begin position="60"/>
        <end position="462"/>
    </location>
</feature>
<evidence type="ECO:0000256" key="1">
    <source>
        <dbReference type="ARBA" id="ARBA00001947"/>
    </source>
</evidence>
<organism evidence="11 12">
    <name type="scientific">Discostella pseudostelligera</name>
    <dbReference type="NCBI Taxonomy" id="259834"/>
    <lineage>
        <taxon>Eukaryota</taxon>
        <taxon>Sar</taxon>
        <taxon>Stramenopiles</taxon>
        <taxon>Ochrophyta</taxon>
        <taxon>Bacillariophyta</taxon>
        <taxon>Coscinodiscophyceae</taxon>
        <taxon>Thalassiosirophycidae</taxon>
        <taxon>Stephanodiscales</taxon>
        <taxon>Stephanodiscaceae</taxon>
        <taxon>Discostella</taxon>
    </lineage>
</organism>
<comment type="caution">
    <text evidence="11">The sequence shown here is derived from an EMBL/GenBank/DDBJ whole genome shotgun (WGS) entry which is preliminary data.</text>
</comment>